<dbReference type="Proteomes" id="UP000436088">
    <property type="component" value="Unassembled WGS sequence"/>
</dbReference>
<dbReference type="InterPro" id="IPR035983">
    <property type="entry name" value="Hect_E3_ubiquitin_ligase"/>
</dbReference>
<dbReference type="InterPro" id="IPR010314">
    <property type="entry name" value="E3_Ub_ligase_DUF913"/>
</dbReference>
<dbReference type="Gene3D" id="1.25.10.10">
    <property type="entry name" value="Leucine-rich Repeat Variant"/>
    <property type="match status" value="1"/>
</dbReference>
<dbReference type="OrthoDB" id="8068875at2759"/>
<dbReference type="GO" id="GO:0005737">
    <property type="term" value="C:cytoplasm"/>
    <property type="evidence" value="ECO:0007669"/>
    <property type="project" value="TreeGrafter"/>
</dbReference>
<dbReference type="PROSITE" id="PS50030">
    <property type="entry name" value="UBA"/>
    <property type="match status" value="1"/>
</dbReference>
<evidence type="ECO:0000256" key="4">
    <source>
        <dbReference type="ARBA" id="ARBA00022679"/>
    </source>
</evidence>
<feature type="compositionally biased region" description="Basic and acidic residues" evidence="8">
    <location>
        <begin position="1724"/>
        <end position="1742"/>
    </location>
</feature>
<dbReference type="EC" id="2.3.2.26" evidence="3"/>
<keyword evidence="4" id="KW-0808">Transferase</keyword>
<feature type="region of interest" description="Disordered" evidence="8">
    <location>
        <begin position="2054"/>
        <end position="2076"/>
    </location>
</feature>
<feature type="region of interest" description="Disordered" evidence="8">
    <location>
        <begin position="2292"/>
        <end position="2323"/>
    </location>
</feature>
<dbReference type="FunFam" id="3.90.1750.10:FF:000026">
    <property type="entry name" value="E3 ubiquitin-protein ligase HACE1"/>
    <property type="match status" value="1"/>
</dbReference>
<feature type="active site" description="Glycyl thioester intermediate" evidence="7">
    <location>
        <position position="3643"/>
    </location>
</feature>
<feature type="compositionally biased region" description="Basic and acidic residues" evidence="8">
    <location>
        <begin position="2521"/>
        <end position="2537"/>
    </location>
</feature>
<sequence length="3676" mass="405856">MPNIRSTLPSRLRQLLSGETTIGPSIKLDSEPPPQIKAFIDKVIQSPLQDIAIPLSDFQWEYSKGNFHHWRPLFLHFDKYFKTYLAWRNDLLLSDKILEDESPFPKHAVLQILRVMQTILENCRNKTSFDGLEHFKLLLSSTDPEVLIATLETLSALVKINPSKVHGSGKLIGCGSVNSYLLSLAQGWGSKEEGLGLYSCVLANERSQVEGITLFPCNMENDYDKSQHRIGSNLYFELHGLNTQSTEESIGNSSSTRVIHIPNLHLQEEDDLLIMKQCIEQYNVPPELRFSLLTRIRYAHAFRSPRICRLYSRICLLAFIVLVKSNDANDELSSFFANEPEYTNELIKIVRSEETIPGNIRTLAMLALGAQLAAYSASHDRARILSGSSISFTAGNRMILLNVLQKAVLTLKGSIEPSSLSFVESLLQFYLLHITSSSASGSNIRGSGMVPTFLPLLEDSDPNHMHLVYLAVKALQKLMDYSSSSVTLLRELGGVELLAQRLQIEVHRAIGISGGNDNSTVYGECSGYSDDQLYSQKRLIKVLLKALGSATYAPANSTRPQNLNESSLPGTLSLIFGSADKFGGDIYYSAVTVMSEIIHKDPTRLPALLDLGLPDAFLSSVLSGILPSSKAITCVPNGLGAISLNAKGLEAVKQTSALRFLVDIFTSRKYVLAMNEAIVPLANAVEELLRHASSLRSSGVDIIIDIVNKIDSFGDSSSFSGSSSLEKVNESTAMETDSEDKRNEENRCLVGAVDSTAEGISDEQFLQLCILHLMVLLHRTMENSETCRLFVEKSGIDTLLKLLLRPSIVKSSEGMSIALHSTMVFKGFTQHHSAPLARAFCSSLREQLKKALTGFGSASGSFLLDPKLMPEDGVFSPLFLVEFILFLAASKDNRWVSALLAELGNGSKDVLEDIGCVHREILWQIALLEDAKLQLDNDGASASSAYPDSQQLETSASDTFEQRLNIFRRFLDPLLRRRTPGWSAESQFFDLLNLYRDLGRSGGIHQRLGIDGSIMHLGANHLTTANASGTANKREFDHLRSYHTSCCDMMRSLSFHITHLFQELGKVMLHPSHRRDDTVNASPASKSVASSFASIAFGHMNFGGRVNSSGSEASVSTKCRYFSKVIDFIGGVLQDRPDSCNAIILNCLYGCGVVQSVLTTFEATSQFLFEINRAPASPMDVDDGNVKQDEKEDGDHAWIYGALASCGKLMAHLVASSFILSPFTKHLLVQPLGSGDVPFPRDAETFVKVLQSMVLKAVLPVWTHPQFTDCSYDFITTVISIIRHVYSGVEVKDVPSSNSARIMGPPPNETTIATIVEMGFCRSRAEEALRQIGSNSVDLAMEWLFSHPEETQEEDELARALAMSLGNSETDTNVDVTNDSSQELEEEMVQLPPVEELLSTCTKLLQMKEPLAFPVRDLLVLICSQNDGQYRSSVISFILDQVRDSSSASENRNNSLLSALFLVLALILYVDAGAREMASKAGLIKLATDLLSEWDSGSVDKEKRQAPKWVTTAFLALDRLLQVDQKLNTEIVEQLKRDNVSSQQISVSIDEDKKSKLHSSFGSARHIDLHEQKRLIEIACSCIRSQFPSETMHAVLQLCATLTRTHSIAVYFLDGGGVSSLLSLPTSSLFPGFDNVAATIIHHVLEDPQTLQQAMEAEIKHSLLTMANRHSNGRVSPRNFLVNLSSVISRDPVVFMQSVKSVCQVEMVGERPYIVMIKDRDKDKFKEKEKEKENASDKDKTQQSDGKVNLCNVNSAGPGIAHGKFNDSNSKSVKMHRKSPQSFVNVIELLLDSVSAFVPPLTDDVRIEVPVDAPSSTDMEIDVASSKGKGKAIATMSEENEASGQDASASLAKMVFIMKLLSEILLMYTSSVHVLLRKDSEISSCRVPHQRSSACLSTCGIFHHFLHNFIPCSRSSKKERKTDGDWRHKLAVRTSQFLVASFVRSAEARKRVFSEINCIFNAFVDSCEGFKPPSSDMQAFVDLLNDILVARTPTGSCISAEASATFIDVGLVASLTRMLEVLDLDHAESPKVVTGLIKALELITKEYVHSADSSAIKGENSVKPADHNHSGRGDDVADASQSMELASLSNRDAVAAGYVESFNTIQNYGGSEAVTDDMEHDQDLDGSFAPATEDDYTQETSEDGRGLGNSVDNLGIHFEIQPHEQENLDDDEDEDMSGDEGDGVDEDDVDEDEDPNDLEEGDVHNLSHPDTDQDDHEIDDDEFDDEVLEEDDEDEDDDEGGVILRLEEGMNGVDMFDPVDVFGRDHSFANETLHVMPVEVFGSRRHERTTSIYSPLGRNGENSGSSTHPLLLGPSSLHSASTRQSVNARDIILSSRNSDTTSSRLDTIFQSLRNGRHSHRLNLWVDESQQSSGSSAATVPQGLEELLVSQLRRPVPVKSSDHNTSTVEPQTHGEGSQLQGSGLDERPDIPVVNNENNENVNVPPCSATVDSSLNADGRPAVTASLQGTDASSIHPQSVEMQFDQNDAAVRVIEAVSQESSGSGATLGESLRSLDVEIGSADGHDDGGERQGSSDRNVDPQAVRSRRTNLAFGNSTAVGGRDVPLHSVTEVSENSSREADQDSISAEQQMNSDGGSGSIDPAFLDALPEELRTEVLSAQQGPVAQPSNAEQQNSGDIDPEFLAALPPDIRAEVLAQQQAQRLHQSEELEGQPVEMDTVSIIATFPSDLREEVLLTSSDAILANLTPALVAEANMLRERFAHRYHNRNLFGMYPRSRRGESSRRGERIRSSLNRIGGSIVSRRSVSAKLIEAEGTPLIDPEALQAMFRLLRMVQPLYKGSLQKLLLNLCAHNETRTELVKLLMDMLTLDTRKAVNYSNAFEQPYRLYGCQNNVMYSRPQHFDGVPPLVSRRVLETLTYLTRNHPYVAKILLQLRLPLPTVKKLRNNDQSHGKALMTEVQEERNFSIALLLSLLHQPLYLRSIAHLEQLLNLLDVIIDHAERKPLSSEKLKASSTEQTPALQISTSDAPVVTESPLKTVDSSTPSSSGASNECDAQCVLTNLPQAELRLLCSLLAREGLSDNAYSLVAEVMKKLVAFAPSHCHLFISELADAVKNLIKSAMDELKMFGEAVKALLSTSSDGAAILRVLQALSTLVTSITEKEKDLQLLPETERSSALSQVWDINTALEPLWIELSTCISKIESYSDSVPDFLAPSRTSTSRQSGLTPPLPAGTQNILPYIESFFVMCEKLHSAQPGSDNDFGMAVLSDVEDVSTLSSGQQKTAASVSKFDEKHVAFVKFSERHRKLLNAFIRQNPGLLEKSFSLMLKVPRFVDFDNKRAHFRSKIKHQQHDHHHSSLRISVRRAYILEDSYNQLRMRSTQDLKGRLTVHFQGEEGIDAGGLTREWYQLLSRVIFDRGALLFTTVGNESTFQPNPNSVYQTEHLSYFKFVGRVVGKALFDGQLLDVHFTRSFYKHILGTKVTYHDIEAIDPDYFKNLKWMLENDISDVLDLTFSIDADEEKLILYESTQVTDCELIPGGRNIKVTEENKHRYVDLVAEHRLTTAIRPQINAFLEGFNELIPRELISIFNDKELELLISGLPEIDLDDMRANTEYSGYSAASPVVQWFWEVVQGFSKEDKARLLQFVTGTSKVPLEGFSALQGISGSQKFQIHKAYGSPDHLPSAHTCFNQLDLPEYPSKEHLEERLLLAIHEANEGFGFG</sequence>
<feature type="region of interest" description="Disordered" evidence="8">
    <location>
        <begin position="2393"/>
        <end position="2459"/>
    </location>
</feature>
<proteinExistence type="inferred from homology"/>
<evidence type="ECO:0000256" key="5">
    <source>
        <dbReference type="ARBA" id="ARBA00022786"/>
    </source>
</evidence>
<evidence type="ECO:0000256" key="3">
    <source>
        <dbReference type="ARBA" id="ARBA00012485"/>
    </source>
</evidence>
<comment type="catalytic activity">
    <reaction evidence="1">
        <text>S-ubiquitinyl-[E2 ubiquitin-conjugating enzyme]-L-cysteine + [acceptor protein]-L-lysine = [E2 ubiquitin-conjugating enzyme]-L-cysteine + N(6)-ubiquitinyl-[acceptor protein]-L-lysine.</text>
        <dbReference type="EC" id="2.3.2.26"/>
    </reaction>
</comment>
<feature type="region of interest" description="Disordered" evidence="8">
    <location>
        <begin position="2116"/>
        <end position="2218"/>
    </location>
</feature>
<evidence type="ECO:0000259" key="9">
    <source>
        <dbReference type="PROSITE" id="PS50030"/>
    </source>
</evidence>
<dbReference type="GO" id="GO:0000209">
    <property type="term" value="P:protein polyubiquitination"/>
    <property type="evidence" value="ECO:0007669"/>
    <property type="project" value="TreeGrafter"/>
</dbReference>
<dbReference type="FunFam" id="3.90.1750.10:FF:000003">
    <property type="entry name" value="E3 ubiquitin-protein ligase UPL1"/>
    <property type="match status" value="1"/>
</dbReference>
<dbReference type="CDD" id="cd14327">
    <property type="entry name" value="UBA_atUPL1_2_like"/>
    <property type="match status" value="1"/>
</dbReference>
<dbReference type="InterPro" id="IPR016024">
    <property type="entry name" value="ARM-type_fold"/>
</dbReference>
<dbReference type="SUPFAM" id="SSF48371">
    <property type="entry name" value="ARM repeat"/>
    <property type="match status" value="1"/>
</dbReference>
<evidence type="ECO:0000256" key="7">
    <source>
        <dbReference type="PROSITE-ProRule" id="PRU00104"/>
    </source>
</evidence>
<feature type="compositionally biased region" description="Polar residues" evidence="8">
    <location>
        <begin position="2969"/>
        <end position="2984"/>
    </location>
</feature>
<dbReference type="SUPFAM" id="SSF56204">
    <property type="entry name" value="Hect, E3 ligase catalytic domain"/>
    <property type="match status" value="1"/>
</dbReference>
<keyword evidence="5 7" id="KW-0833">Ubl conjugation pathway</keyword>
<dbReference type="Gene3D" id="3.30.2160.10">
    <property type="entry name" value="Hect, E3 ligase catalytic domain"/>
    <property type="match status" value="1"/>
</dbReference>
<dbReference type="SMART" id="SM00119">
    <property type="entry name" value="HECTc"/>
    <property type="match status" value="1"/>
</dbReference>
<dbReference type="Gene3D" id="6.10.250.1630">
    <property type="match status" value="1"/>
</dbReference>
<dbReference type="InterPro" id="IPR000569">
    <property type="entry name" value="HECT_dom"/>
</dbReference>
<keyword evidence="12" id="KW-1185">Reference proteome</keyword>
<evidence type="ECO:0000256" key="2">
    <source>
        <dbReference type="ARBA" id="ARBA00004906"/>
    </source>
</evidence>
<comment type="similarity">
    <text evidence="6">Belongs to the UPL family. TOM1/PTR1 subfamily.</text>
</comment>
<dbReference type="InterPro" id="IPR009060">
    <property type="entry name" value="UBA-like_sf"/>
</dbReference>
<feature type="domain" description="UBA" evidence="9">
    <location>
        <begin position="1306"/>
        <end position="1347"/>
    </location>
</feature>
<name>A0A6A2YRW4_HIBSY</name>
<comment type="pathway">
    <text evidence="2">Protein modification; protein ubiquitination.</text>
</comment>
<dbReference type="GO" id="GO:0006511">
    <property type="term" value="P:ubiquitin-dependent protein catabolic process"/>
    <property type="evidence" value="ECO:0007669"/>
    <property type="project" value="TreeGrafter"/>
</dbReference>
<dbReference type="Pfam" id="PF06012">
    <property type="entry name" value="DUF908"/>
    <property type="match status" value="2"/>
</dbReference>
<evidence type="ECO:0000313" key="11">
    <source>
        <dbReference type="EMBL" id="KAE8682181.1"/>
    </source>
</evidence>
<dbReference type="UniPathway" id="UPA00143"/>
<evidence type="ECO:0000256" key="8">
    <source>
        <dbReference type="SAM" id="MobiDB-lite"/>
    </source>
</evidence>
<dbReference type="InterPro" id="IPR010309">
    <property type="entry name" value="E3_Ub_ligase_DUF908"/>
</dbReference>
<dbReference type="PROSITE" id="PS50330">
    <property type="entry name" value="UIM"/>
    <property type="match status" value="1"/>
</dbReference>
<feature type="compositionally biased region" description="Acidic residues" evidence="8">
    <location>
        <begin position="2167"/>
        <end position="2200"/>
    </location>
</feature>
<dbReference type="InterPro" id="IPR015940">
    <property type="entry name" value="UBA"/>
</dbReference>
<feature type="region of interest" description="Disordered" evidence="8">
    <location>
        <begin position="2964"/>
        <end position="2985"/>
    </location>
</feature>
<dbReference type="InterPro" id="IPR011989">
    <property type="entry name" value="ARM-like"/>
</dbReference>
<dbReference type="GO" id="GO:0061630">
    <property type="term" value="F:ubiquitin protein ligase activity"/>
    <property type="evidence" value="ECO:0007669"/>
    <property type="project" value="UniProtKB-EC"/>
</dbReference>
<feature type="compositionally biased region" description="Basic and acidic residues" evidence="8">
    <location>
        <begin position="2201"/>
        <end position="2211"/>
    </location>
</feature>
<dbReference type="Gene3D" id="3.90.1750.10">
    <property type="entry name" value="Hect, E3 ligase catalytic domains"/>
    <property type="match status" value="1"/>
</dbReference>
<dbReference type="FunFam" id="3.30.2160.10:FF:000001">
    <property type="entry name" value="E3 ubiquitin-protein ligase NEDD4-like"/>
    <property type="match status" value="1"/>
</dbReference>
<feature type="region of interest" description="Disordered" evidence="8">
    <location>
        <begin position="2517"/>
        <end position="2601"/>
    </location>
</feature>
<feature type="compositionally biased region" description="Basic and acidic residues" evidence="8">
    <location>
        <begin position="2064"/>
        <end position="2075"/>
    </location>
</feature>
<dbReference type="Gene3D" id="1.10.8.10">
    <property type="entry name" value="DNA helicase RuvA subunit, C-terminal domain"/>
    <property type="match status" value="1"/>
</dbReference>
<feature type="region of interest" description="Disordered" evidence="8">
    <location>
        <begin position="2616"/>
        <end position="2640"/>
    </location>
</feature>
<dbReference type="Pfam" id="PF06025">
    <property type="entry name" value="DUF913"/>
    <property type="match status" value="1"/>
</dbReference>
<dbReference type="InterPro" id="IPR003903">
    <property type="entry name" value="UIM_dom"/>
</dbReference>
<evidence type="ECO:0000256" key="6">
    <source>
        <dbReference type="ARBA" id="ARBA00034494"/>
    </source>
</evidence>
<feature type="compositionally biased region" description="Polar residues" evidence="8">
    <location>
        <begin position="2616"/>
        <end position="2634"/>
    </location>
</feature>
<accession>A0A6A2YRW4</accession>
<dbReference type="SUPFAM" id="SSF46934">
    <property type="entry name" value="UBA-like"/>
    <property type="match status" value="1"/>
</dbReference>
<dbReference type="Pfam" id="PF00632">
    <property type="entry name" value="HECT"/>
    <property type="match status" value="1"/>
</dbReference>
<feature type="compositionally biased region" description="Low complexity" evidence="8">
    <location>
        <begin position="2303"/>
        <end position="2321"/>
    </location>
</feature>
<dbReference type="Gene3D" id="3.30.2410.10">
    <property type="entry name" value="Hect, E3 ligase catalytic domain"/>
    <property type="match status" value="1"/>
</dbReference>
<evidence type="ECO:0000259" key="10">
    <source>
        <dbReference type="PROSITE" id="PS50237"/>
    </source>
</evidence>
<feature type="compositionally biased region" description="Polar residues" evidence="8">
    <location>
        <begin position="2581"/>
        <end position="2592"/>
    </location>
</feature>
<dbReference type="SMART" id="SM00165">
    <property type="entry name" value="UBA"/>
    <property type="match status" value="1"/>
</dbReference>
<dbReference type="Pfam" id="PF22562">
    <property type="entry name" value="UBA_7"/>
    <property type="match status" value="1"/>
</dbReference>
<dbReference type="Pfam" id="PF14377">
    <property type="entry name" value="UBM"/>
    <property type="match status" value="3"/>
</dbReference>
<feature type="compositionally biased region" description="Polar residues" evidence="8">
    <location>
        <begin position="2402"/>
        <end position="2420"/>
    </location>
</feature>
<comment type="caution">
    <text evidence="11">The sequence shown here is derived from an EMBL/GenBank/DDBJ whole genome shotgun (WGS) entry which is preliminary data.</text>
</comment>
<feature type="compositionally biased region" description="Acidic residues" evidence="8">
    <location>
        <begin position="2132"/>
        <end position="2141"/>
    </location>
</feature>
<feature type="region of interest" description="Disordered" evidence="8">
    <location>
        <begin position="1724"/>
        <end position="1748"/>
    </location>
</feature>
<dbReference type="PROSITE" id="PS50237">
    <property type="entry name" value="HECT"/>
    <property type="match status" value="1"/>
</dbReference>
<dbReference type="PANTHER" id="PTHR11254">
    <property type="entry name" value="HECT DOMAIN UBIQUITIN-PROTEIN LIGASE"/>
    <property type="match status" value="1"/>
</dbReference>
<dbReference type="EMBL" id="VEPZ02001289">
    <property type="protein sequence ID" value="KAE8682181.1"/>
    <property type="molecule type" value="Genomic_DNA"/>
</dbReference>
<gene>
    <name evidence="11" type="ORF">F3Y22_tig00111273pilonHSYRG00173</name>
</gene>
<evidence type="ECO:0000256" key="1">
    <source>
        <dbReference type="ARBA" id="ARBA00000885"/>
    </source>
</evidence>
<protein>
    <recommendedName>
        <fullName evidence="3">HECT-type E3 ubiquitin transferase</fullName>
        <ecNumber evidence="3">2.3.2.26</ecNumber>
    </recommendedName>
</protein>
<reference evidence="11" key="1">
    <citation type="submission" date="2019-09" db="EMBL/GenBank/DDBJ databases">
        <title>Draft genome information of white flower Hibiscus syriacus.</title>
        <authorList>
            <person name="Kim Y.-M."/>
        </authorList>
    </citation>
    <scope>NUCLEOTIDE SEQUENCE [LARGE SCALE GENOMIC DNA]</scope>
    <source>
        <strain evidence="11">YM2019G1</strain>
    </source>
</reference>
<organism evidence="11 12">
    <name type="scientific">Hibiscus syriacus</name>
    <name type="common">Rose of Sharon</name>
    <dbReference type="NCBI Taxonomy" id="106335"/>
    <lineage>
        <taxon>Eukaryota</taxon>
        <taxon>Viridiplantae</taxon>
        <taxon>Streptophyta</taxon>
        <taxon>Embryophyta</taxon>
        <taxon>Tracheophyta</taxon>
        <taxon>Spermatophyta</taxon>
        <taxon>Magnoliopsida</taxon>
        <taxon>eudicotyledons</taxon>
        <taxon>Gunneridae</taxon>
        <taxon>Pentapetalae</taxon>
        <taxon>rosids</taxon>
        <taxon>malvids</taxon>
        <taxon>Malvales</taxon>
        <taxon>Malvaceae</taxon>
        <taxon>Malvoideae</taxon>
        <taxon>Hibiscus</taxon>
    </lineage>
</organism>
<feature type="compositionally biased region" description="Low complexity" evidence="8">
    <location>
        <begin position="2430"/>
        <end position="2444"/>
    </location>
</feature>
<dbReference type="PANTHER" id="PTHR11254:SF398">
    <property type="entry name" value="HECT-TYPE E3 UBIQUITIN TRANSFERASE"/>
    <property type="match status" value="1"/>
</dbReference>
<dbReference type="FunFam" id="3.30.2410.10:FF:000010">
    <property type="entry name" value="E3 ubiquitin-protein ligase UPL1"/>
    <property type="match status" value="1"/>
</dbReference>
<dbReference type="InterPro" id="IPR050409">
    <property type="entry name" value="E3_ubiq-protein_ligase"/>
</dbReference>
<feature type="region of interest" description="Disordered" evidence="8">
    <location>
        <begin position="716"/>
        <end position="742"/>
    </location>
</feature>
<dbReference type="CDD" id="cd00078">
    <property type="entry name" value="HECTc"/>
    <property type="match status" value="1"/>
</dbReference>
<evidence type="ECO:0000313" key="12">
    <source>
        <dbReference type="Proteomes" id="UP000436088"/>
    </source>
</evidence>
<dbReference type="InterPro" id="IPR025527">
    <property type="entry name" value="HUWE1/Rev1_UBM"/>
</dbReference>
<feature type="domain" description="HECT" evidence="10">
    <location>
        <begin position="3335"/>
        <end position="3676"/>
    </location>
</feature>